<dbReference type="GO" id="GO:0031176">
    <property type="term" value="F:endo-1,4-beta-xylanase activity"/>
    <property type="evidence" value="ECO:0007669"/>
    <property type="project" value="UniProtKB-EC"/>
</dbReference>
<evidence type="ECO:0000256" key="2">
    <source>
        <dbReference type="ARBA" id="ARBA00004613"/>
    </source>
</evidence>
<comment type="pathway">
    <text evidence="3">Glycan degradation; xylan degradation.</text>
</comment>
<dbReference type="SUPFAM" id="SSF51445">
    <property type="entry name" value="(Trans)glycosidases"/>
    <property type="match status" value="1"/>
</dbReference>
<dbReference type="PANTHER" id="PTHR31490">
    <property type="entry name" value="GLYCOSYL HYDROLASE"/>
    <property type="match status" value="1"/>
</dbReference>
<evidence type="ECO:0000313" key="15">
    <source>
        <dbReference type="EMBL" id="KIN08647.1"/>
    </source>
</evidence>
<dbReference type="OrthoDB" id="3055998at2759"/>
<feature type="domain" description="GH10" evidence="14">
    <location>
        <begin position="15"/>
        <end position="332"/>
    </location>
</feature>
<protein>
    <recommendedName>
        <fullName evidence="12">Beta-xylanase</fullName>
        <ecNumber evidence="12">3.2.1.8</ecNumber>
    </recommendedName>
</protein>
<evidence type="ECO:0000313" key="16">
    <source>
        <dbReference type="Proteomes" id="UP000054321"/>
    </source>
</evidence>
<evidence type="ECO:0000256" key="10">
    <source>
        <dbReference type="ARBA" id="ARBA00023326"/>
    </source>
</evidence>
<dbReference type="STRING" id="913774.A0A0C3I2L8"/>
<dbReference type="PANTHER" id="PTHR31490:SF35">
    <property type="entry name" value="ENDO-1,4-BETA-XYLANASE"/>
    <property type="match status" value="1"/>
</dbReference>
<evidence type="ECO:0000256" key="11">
    <source>
        <dbReference type="PROSITE-ProRule" id="PRU10061"/>
    </source>
</evidence>
<name>A0A0C3I2L8_OIDMZ</name>
<dbReference type="AlphaFoldDB" id="A0A0C3I2L8"/>
<comment type="catalytic activity">
    <reaction evidence="1 12">
        <text>Endohydrolysis of (1-&gt;4)-beta-D-xylosidic linkages in xylans.</text>
        <dbReference type="EC" id="3.2.1.8"/>
    </reaction>
</comment>
<keyword evidence="16" id="KW-1185">Reference proteome</keyword>
<evidence type="ECO:0000256" key="9">
    <source>
        <dbReference type="ARBA" id="ARBA00023295"/>
    </source>
</evidence>
<keyword evidence="6" id="KW-0858">Xylan degradation</keyword>
<dbReference type="InterPro" id="IPR017853">
    <property type="entry name" value="GH"/>
</dbReference>
<reference evidence="15 16" key="1">
    <citation type="submission" date="2014-04" db="EMBL/GenBank/DDBJ databases">
        <authorList>
            <consortium name="DOE Joint Genome Institute"/>
            <person name="Kuo A."/>
            <person name="Martino E."/>
            <person name="Perotto S."/>
            <person name="Kohler A."/>
            <person name="Nagy L.G."/>
            <person name="Floudas D."/>
            <person name="Copeland A."/>
            <person name="Barry K.W."/>
            <person name="Cichocki N."/>
            <person name="Veneault-Fourrey C."/>
            <person name="LaButti K."/>
            <person name="Lindquist E.A."/>
            <person name="Lipzen A."/>
            <person name="Lundell T."/>
            <person name="Morin E."/>
            <person name="Murat C."/>
            <person name="Sun H."/>
            <person name="Tunlid A."/>
            <person name="Henrissat B."/>
            <person name="Grigoriev I.V."/>
            <person name="Hibbett D.S."/>
            <person name="Martin F."/>
            <person name="Nordberg H.P."/>
            <person name="Cantor M.N."/>
            <person name="Hua S.X."/>
        </authorList>
    </citation>
    <scope>NUCLEOTIDE SEQUENCE [LARGE SCALE GENOMIC DNA]</scope>
    <source>
        <strain evidence="15 16">Zn</strain>
    </source>
</reference>
<dbReference type="EC" id="3.2.1.8" evidence="12"/>
<dbReference type="Pfam" id="PF00331">
    <property type="entry name" value="Glyco_hydro_10"/>
    <property type="match status" value="1"/>
</dbReference>
<dbReference type="EMBL" id="KN832870">
    <property type="protein sequence ID" value="KIN08647.1"/>
    <property type="molecule type" value="Genomic_DNA"/>
</dbReference>
<feature type="chain" id="PRO_5002165685" description="Beta-xylanase" evidence="13">
    <location>
        <begin position="17"/>
        <end position="341"/>
    </location>
</feature>
<keyword evidence="8 12" id="KW-0119">Carbohydrate metabolism</keyword>
<evidence type="ECO:0000256" key="13">
    <source>
        <dbReference type="SAM" id="SignalP"/>
    </source>
</evidence>
<dbReference type="PRINTS" id="PR00134">
    <property type="entry name" value="GLHYDRLASE10"/>
</dbReference>
<accession>A0A0C3I2L8</accession>
<gene>
    <name evidence="15" type="ORF">OIDMADRAFT_153189</name>
</gene>
<evidence type="ECO:0000256" key="5">
    <source>
        <dbReference type="ARBA" id="ARBA00022525"/>
    </source>
</evidence>
<keyword evidence="5" id="KW-0964">Secreted</keyword>
<dbReference type="GO" id="GO:0005576">
    <property type="term" value="C:extracellular region"/>
    <property type="evidence" value="ECO:0007669"/>
    <property type="project" value="UniProtKB-SubCell"/>
</dbReference>
<dbReference type="PROSITE" id="PS51760">
    <property type="entry name" value="GH10_2"/>
    <property type="match status" value="1"/>
</dbReference>
<dbReference type="SMART" id="SM00633">
    <property type="entry name" value="Glyco_10"/>
    <property type="match status" value="1"/>
</dbReference>
<dbReference type="Gene3D" id="3.20.20.80">
    <property type="entry name" value="Glycosidases"/>
    <property type="match status" value="1"/>
</dbReference>
<keyword evidence="13" id="KW-0732">Signal</keyword>
<dbReference type="InterPro" id="IPR001000">
    <property type="entry name" value="GH10_dom"/>
</dbReference>
<sequence>MRFQYGLLVTLPFAAAQLNELTKKAGKLYFGTATDNGELSNTTYRKILDDTNEFGQLTPANGMKWEYVEPELGVFNFSDGSVVANLATKNRQILRCHNLVWHSQLADWVTADTWNKENLTAALIQHVTREASHWAGQCYAWDVVNEALNDDGTFRNDTFYNVLGQEYIKIAFEAAAAADPWAKLYYNDYNIEYAGPKSIAAQNNIVKYLKKSGVRIDGVGLQSHFIVGETPSQDDQVANMEAFTNLGVDVAITELDIRLDLPANQSNLAQQSLDYQATVGACLQVKGCVGITVWDFYDPFSWVPGVFTGQGAADLWFGNFTRHPAYYGVIDVLKKAVKNGW</sequence>
<evidence type="ECO:0000259" key="14">
    <source>
        <dbReference type="PROSITE" id="PS51760"/>
    </source>
</evidence>
<comment type="similarity">
    <text evidence="4 12">Belongs to the glycosyl hydrolase 10 (cellulase F) family.</text>
</comment>
<proteinExistence type="inferred from homology"/>
<reference evidence="16" key="2">
    <citation type="submission" date="2015-01" db="EMBL/GenBank/DDBJ databases">
        <title>Evolutionary Origins and Diversification of the Mycorrhizal Mutualists.</title>
        <authorList>
            <consortium name="DOE Joint Genome Institute"/>
            <consortium name="Mycorrhizal Genomics Consortium"/>
            <person name="Kohler A."/>
            <person name="Kuo A."/>
            <person name="Nagy L.G."/>
            <person name="Floudas D."/>
            <person name="Copeland A."/>
            <person name="Barry K.W."/>
            <person name="Cichocki N."/>
            <person name="Veneault-Fourrey C."/>
            <person name="LaButti K."/>
            <person name="Lindquist E.A."/>
            <person name="Lipzen A."/>
            <person name="Lundell T."/>
            <person name="Morin E."/>
            <person name="Murat C."/>
            <person name="Riley R."/>
            <person name="Ohm R."/>
            <person name="Sun H."/>
            <person name="Tunlid A."/>
            <person name="Henrissat B."/>
            <person name="Grigoriev I.V."/>
            <person name="Hibbett D.S."/>
            <person name="Martin F."/>
        </authorList>
    </citation>
    <scope>NUCLEOTIDE SEQUENCE [LARGE SCALE GENOMIC DNA]</scope>
    <source>
        <strain evidence="16">Zn</strain>
    </source>
</reference>
<comment type="subcellular location">
    <subcellularLocation>
        <location evidence="2">Secreted</location>
    </subcellularLocation>
</comment>
<keyword evidence="10 12" id="KW-0624">Polysaccharide degradation</keyword>
<evidence type="ECO:0000256" key="6">
    <source>
        <dbReference type="ARBA" id="ARBA00022651"/>
    </source>
</evidence>
<evidence type="ECO:0000256" key="3">
    <source>
        <dbReference type="ARBA" id="ARBA00004851"/>
    </source>
</evidence>
<dbReference type="PROSITE" id="PS00591">
    <property type="entry name" value="GH10_1"/>
    <property type="match status" value="1"/>
</dbReference>
<dbReference type="Proteomes" id="UP000054321">
    <property type="component" value="Unassembled WGS sequence"/>
</dbReference>
<feature type="signal peptide" evidence="13">
    <location>
        <begin position="1"/>
        <end position="16"/>
    </location>
</feature>
<dbReference type="HOGENOM" id="CLU_020161_1_0_1"/>
<keyword evidence="9 12" id="KW-0326">Glycosidase</keyword>
<dbReference type="InParanoid" id="A0A0C3I2L8"/>
<dbReference type="GO" id="GO:0045493">
    <property type="term" value="P:xylan catabolic process"/>
    <property type="evidence" value="ECO:0007669"/>
    <property type="project" value="UniProtKB-KW"/>
</dbReference>
<evidence type="ECO:0000256" key="7">
    <source>
        <dbReference type="ARBA" id="ARBA00022801"/>
    </source>
</evidence>
<feature type="active site" description="Nucleophile" evidence="11">
    <location>
        <position position="254"/>
    </location>
</feature>
<keyword evidence="7 12" id="KW-0378">Hydrolase</keyword>
<evidence type="ECO:0000256" key="8">
    <source>
        <dbReference type="ARBA" id="ARBA00023277"/>
    </source>
</evidence>
<dbReference type="InterPro" id="IPR044846">
    <property type="entry name" value="GH10"/>
</dbReference>
<evidence type="ECO:0000256" key="1">
    <source>
        <dbReference type="ARBA" id="ARBA00000681"/>
    </source>
</evidence>
<evidence type="ECO:0000256" key="4">
    <source>
        <dbReference type="ARBA" id="ARBA00007495"/>
    </source>
</evidence>
<dbReference type="InterPro" id="IPR031158">
    <property type="entry name" value="GH10_AS"/>
</dbReference>
<evidence type="ECO:0000256" key="12">
    <source>
        <dbReference type="RuleBase" id="RU361174"/>
    </source>
</evidence>
<organism evidence="15 16">
    <name type="scientific">Oidiodendron maius (strain Zn)</name>
    <dbReference type="NCBI Taxonomy" id="913774"/>
    <lineage>
        <taxon>Eukaryota</taxon>
        <taxon>Fungi</taxon>
        <taxon>Dikarya</taxon>
        <taxon>Ascomycota</taxon>
        <taxon>Pezizomycotina</taxon>
        <taxon>Leotiomycetes</taxon>
        <taxon>Leotiomycetes incertae sedis</taxon>
        <taxon>Myxotrichaceae</taxon>
        <taxon>Oidiodendron</taxon>
    </lineage>
</organism>